<feature type="non-terminal residue" evidence="1">
    <location>
        <position position="1"/>
    </location>
</feature>
<dbReference type="EMBL" id="LXQA010335109">
    <property type="protein sequence ID" value="MCI44780.1"/>
    <property type="molecule type" value="Genomic_DNA"/>
</dbReference>
<evidence type="ECO:0000313" key="1">
    <source>
        <dbReference type="EMBL" id="MCI44780.1"/>
    </source>
</evidence>
<proteinExistence type="predicted"/>
<organism evidence="1 2">
    <name type="scientific">Trifolium medium</name>
    <dbReference type="NCBI Taxonomy" id="97028"/>
    <lineage>
        <taxon>Eukaryota</taxon>
        <taxon>Viridiplantae</taxon>
        <taxon>Streptophyta</taxon>
        <taxon>Embryophyta</taxon>
        <taxon>Tracheophyta</taxon>
        <taxon>Spermatophyta</taxon>
        <taxon>Magnoliopsida</taxon>
        <taxon>eudicotyledons</taxon>
        <taxon>Gunneridae</taxon>
        <taxon>Pentapetalae</taxon>
        <taxon>rosids</taxon>
        <taxon>fabids</taxon>
        <taxon>Fabales</taxon>
        <taxon>Fabaceae</taxon>
        <taxon>Papilionoideae</taxon>
        <taxon>50 kb inversion clade</taxon>
        <taxon>NPAAA clade</taxon>
        <taxon>Hologalegina</taxon>
        <taxon>IRL clade</taxon>
        <taxon>Trifolieae</taxon>
        <taxon>Trifolium</taxon>
    </lineage>
</organism>
<reference evidence="1 2" key="1">
    <citation type="journal article" date="2018" name="Front. Plant Sci.">
        <title>Red Clover (Trifolium pratense) and Zigzag Clover (T. medium) - A Picture of Genomic Similarities and Differences.</title>
        <authorList>
            <person name="Dluhosova J."/>
            <person name="Istvanek J."/>
            <person name="Nedelnik J."/>
            <person name="Repkova J."/>
        </authorList>
    </citation>
    <scope>NUCLEOTIDE SEQUENCE [LARGE SCALE GENOMIC DNA]</scope>
    <source>
        <strain evidence="2">cv. 10/8</strain>
        <tissue evidence="1">Leaf</tissue>
    </source>
</reference>
<accession>A0A392S9Y6</accession>
<protein>
    <submittedName>
        <fullName evidence="1">Uncharacterized protein</fullName>
    </submittedName>
</protein>
<keyword evidence="2" id="KW-1185">Reference proteome</keyword>
<dbReference type="Proteomes" id="UP000265520">
    <property type="component" value="Unassembled WGS sequence"/>
</dbReference>
<sequence>QLGCNVWSSERTRKARKACRGGVGPEFDPGARRKMGNMSEVSLGWNYSNSDGEPEE</sequence>
<name>A0A392S9Y6_9FABA</name>
<evidence type="ECO:0000313" key="2">
    <source>
        <dbReference type="Proteomes" id="UP000265520"/>
    </source>
</evidence>
<dbReference type="AlphaFoldDB" id="A0A392S9Y6"/>
<comment type="caution">
    <text evidence="1">The sequence shown here is derived from an EMBL/GenBank/DDBJ whole genome shotgun (WGS) entry which is preliminary data.</text>
</comment>